<gene>
    <name evidence="2" type="ORF">NXF25_005884</name>
</gene>
<evidence type="ECO:0000256" key="1">
    <source>
        <dbReference type="SAM" id="MobiDB-lite"/>
    </source>
</evidence>
<name>A0AAW1BYI5_CROAD</name>
<dbReference type="InterPro" id="IPR026500">
    <property type="entry name" value="Dendrin"/>
</dbReference>
<comment type="caution">
    <text evidence="2">The sequence shown here is derived from an EMBL/GenBank/DDBJ whole genome shotgun (WGS) entry which is preliminary data.</text>
</comment>
<dbReference type="Pfam" id="PF15498">
    <property type="entry name" value="Dendrin"/>
    <property type="match status" value="2"/>
</dbReference>
<feature type="region of interest" description="Disordered" evidence="1">
    <location>
        <begin position="237"/>
        <end position="256"/>
    </location>
</feature>
<dbReference type="PANTHER" id="PTHR16757:SF1">
    <property type="entry name" value="DENDRIN"/>
    <property type="match status" value="1"/>
</dbReference>
<organism evidence="2 3">
    <name type="scientific">Crotalus adamanteus</name>
    <name type="common">Eastern diamondback rattlesnake</name>
    <dbReference type="NCBI Taxonomy" id="8729"/>
    <lineage>
        <taxon>Eukaryota</taxon>
        <taxon>Metazoa</taxon>
        <taxon>Chordata</taxon>
        <taxon>Craniata</taxon>
        <taxon>Vertebrata</taxon>
        <taxon>Euteleostomi</taxon>
        <taxon>Lepidosauria</taxon>
        <taxon>Squamata</taxon>
        <taxon>Bifurcata</taxon>
        <taxon>Unidentata</taxon>
        <taxon>Episquamata</taxon>
        <taxon>Toxicofera</taxon>
        <taxon>Serpentes</taxon>
        <taxon>Colubroidea</taxon>
        <taxon>Viperidae</taxon>
        <taxon>Crotalinae</taxon>
        <taxon>Crotalus</taxon>
    </lineage>
</organism>
<proteinExistence type="predicted"/>
<feature type="compositionally biased region" description="Low complexity" evidence="1">
    <location>
        <begin position="634"/>
        <end position="643"/>
    </location>
</feature>
<dbReference type="PANTHER" id="PTHR16757">
    <property type="entry name" value="DENDRIN"/>
    <property type="match status" value="1"/>
</dbReference>
<feature type="region of interest" description="Disordered" evidence="1">
    <location>
        <begin position="634"/>
        <end position="677"/>
    </location>
</feature>
<dbReference type="AlphaFoldDB" id="A0AAW1BYI5"/>
<feature type="region of interest" description="Disordered" evidence="1">
    <location>
        <begin position="163"/>
        <end position="183"/>
    </location>
</feature>
<reference evidence="2 3" key="1">
    <citation type="journal article" date="2024" name="Proc. Natl. Acad. Sci. U.S.A.">
        <title>The genetic regulatory architecture and epigenomic basis for age-related changes in rattlesnake venom.</title>
        <authorList>
            <person name="Hogan M.P."/>
            <person name="Holding M.L."/>
            <person name="Nystrom G.S."/>
            <person name="Colston T.J."/>
            <person name="Bartlett D.A."/>
            <person name="Mason A.J."/>
            <person name="Ellsworth S.A."/>
            <person name="Rautsaw R.M."/>
            <person name="Lawrence K.C."/>
            <person name="Strickland J.L."/>
            <person name="He B."/>
            <person name="Fraser P."/>
            <person name="Margres M.J."/>
            <person name="Gilbert D.M."/>
            <person name="Gibbs H.L."/>
            <person name="Parkinson C.L."/>
            <person name="Rokyta D.R."/>
        </authorList>
    </citation>
    <scope>NUCLEOTIDE SEQUENCE [LARGE SCALE GENOMIC DNA]</scope>
    <source>
        <strain evidence="2">DRR0105</strain>
    </source>
</reference>
<feature type="region of interest" description="Disordered" evidence="1">
    <location>
        <begin position="495"/>
        <end position="580"/>
    </location>
</feature>
<feature type="region of interest" description="Disordered" evidence="1">
    <location>
        <begin position="265"/>
        <end position="294"/>
    </location>
</feature>
<feature type="region of interest" description="Disordered" evidence="1">
    <location>
        <begin position="306"/>
        <end position="332"/>
    </location>
</feature>
<evidence type="ECO:0000313" key="2">
    <source>
        <dbReference type="EMBL" id="KAK9407110.1"/>
    </source>
</evidence>
<sequence length="677" mass="75277">MWYGCRLVPLLDVPATKMMFECLKQGDASRLQVCERQNLLLVEYNTVSCSSRSIMEPGAWTRQGYWVPSMYHSMAGQYTLLEKQVMSDFSPCHHCPSFHVLQDSTNWHDAQFPAGYSPLKQEGHWFSRKGWGKRTASSPKALWHHSPSYDGYNPVYQRDMNWGASHTDKGDPKAPAPGGSLVSCRWNQGASAKNRRELPARAPPSYEAHMLLRLRAQQGPRKENWPCPPPYLAPPSYEASHHRVQPQKQAGKSDSAEKLIQTGAAKKYREREAGCESEPLLHTPGRKAGKWQTKMPGSWSYLSGARTWGGPRMQQEKTKSPSHLGSDWDISPQHRSYTLPRVNKRHQVMPVPCHPSQHSLPAGWGFSHAAGWCRSKRSGSRAKEKHCQEFFPRWKEPSPSRKLAGSQPALSKSIPRRHGGLFVIDATCVVIQAHYIPSPQMEQVCYLAHGEADAIKPHTSPGSPGPNLMEERAARILGLPLHELGVTEAGQGINTSKIPKLENGAIPGDSSRREEVKRVPSAPDSPRKTSGPPTPNHSQVRPAEQEPTYLEGKGTAASPCPRSHSLPRRKEKPGISAQNQSYICDLKEAMLRIRRHTAPDSDTDEELEKECQPACERPSWGERLNQEVFMCRSSSSSLDSSSSNATVVPGNATTAWRPRLETPRATASREGSGPAKE</sequence>
<protein>
    <submittedName>
        <fullName evidence="2">Dendrin</fullName>
    </submittedName>
</protein>
<keyword evidence="3" id="KW-1185">Reference proteome</keyword>
<dbReference type="EMBL" id="JAOTOJ010000002">
    <property type="protein sequence ID" value="KAK9407110.1"/>
    <property type="molecule type" value="Genomic_DNA"/>
</dbReference>
<accession>A0AAW1BYI5</accession>
<dbReference type="Proteomes" id="UP001474421">
    <property type="component" value="Unassembled WGS sequence"/>
</dbReference>
<evidence type="ECO:0000313" key="3">
    <source>
        <dbReference type="Proteomes" id="UP001474421"/>
    </source>
</evidence>